<feature type="region of interest" description="Disordered" evidence="1">
    <location>
        <begin position="1"/>
        <end position="87"/>
    </location>
</feature>
<keyword evidence="3" id="KW-1185">Reference proteome</keyword>
<protein>
    <submittedName>
        <fullName evidence="2">Uncharacterized protein</fullName>
    </submittedName>
</protein>
<comment type="caution">
    <text evidence="2">The sequence shown here is derived from an EMBL/GenBank/DDBJ whole genome shotgun (WGS) entry which is preliminary data.</text>
</comment>
<evidence type="ECO:0000313" key="3">
    <source>
        <dbReference type="Proteomes" id="UP000619788"/>
    </source>
</evidence>
<accession>A0A8J3WNZ3</accession>
<dbReference type="AlphaFoldDB" id="A0A8J3WNZ3"/>
<proteinExistence type="predicted"/>
<gene>
    <name evidence="2" type="ORF">Psi01_84790</name>
</gene>
<sequence length="87" mass="9361">MARTITRAGPEGGLQSWTPPRPPALGLSPRPRGRQAPQGDPARHPWRLDDRDGPGGRDGTSTTDCGLRGEPFEVPNPVEEPQEAEEA</sequence>
<evidence type="ECO:0000256" key="1">
    <source>
        <dbReference type="SAM" id="MobiDB-lite"/>
    </source>
</evidence>
<evidence type="ECO:0000313" key="2">
    <source>
        <dbReference type="EMBL" id="GIH97849.1"/>
    </source>
</evidence>
<feature type="compositionally biased region" description="Basic and acidic residues" evidence="1">
    <location>
        <begin position="41"/>
        <end position="55"/>
    </location>
</feature>
<dbReference type="Proteomes" id="UP000619788">
    <property type="component" value="Unassembled WGS sequence"/>
</dbReference>
<organism evidence="2 3">
    <name type="scientific">Planobispora siamensis</name>
    <dbReference type="NCBI Taxonomy" id="936338"/>
    <lineage>
        <taxon>Bacteria</taxon>
        <taxon>Bacillati</taxon>
        <taxon>Actinomycetota</taxon>
        <taxon>Actinomycetes</taxon>
        <taxon>Streptosporangiales</taxon>
        <taxon>Streptosporangiaceae</taxon>
        <taxon>Planobispora</taxon>
    </lineage>
</organism>
<dbReference type="EMBL" id="BOOJ01000106">
    <property type="protein sequence ID" value="GIH97849.1"/>
    <property type="molecule type" value="Genomic_DNA"/>
</dbReference>
<reference evidence="2 3" key="1">
    <citation type="submission" date="2021-01" db="EMBL/GenBank/DDBJ databases">
        <title>Whole genome shotgun sequence of Planobispora siamensis NBRC 107568.</title>
        <authorList>
            <person name="Komaki H."/>
            <person name="Tamura T."/>
        </authorList>
    </citation>
    <scope>NUCLEOTIDE SEQUENCE [LARGE SCALE GENOMIC DNA]</scope>
    <source>
        <strain evidence="2 3">NBRC 107568</strain>
    </source>
</reference>
<name>A0A8J3WNZ3_9ACTN</name>